<feature type="region of interest" description="Disordered" evidence="2">
    <location>
        <begin position="789"/>
        <end position="824"/>
    </location>
</feature>
<dbReference type="PANTHER" id="PTHR15377">
    <property type="entry name" value="TRANSCRIPTION ELONGATION REGULATOR 1"/>
    <property type="match status" value="1"/>
</dbReference>
<feature type="domain" description="FF" evidence="4">
    <location>
        <begin position="833"/>
        <end position="890"/>
    </location>
</feature>
<sequence>MAELSSVTSSTPTAPSQDASEPKQNSATAYAVVRPSFSYLNENNLPSGSSQQFSASPAVVQGHSPVGKNASSPTPSAQPAFFHPPAPSHTSRPGSFVPGTAAQVMTPPGPPPVGVPQGSSSHSANFSFNGNQQLMQNDLSLKTSVRTTQEIGAIASSQLSIQSASQPALTNPSPSVTGFAANSFSGMSVRLPPVPSFQVPPGMPRTPLTPGPPGIASSVPSSSNIIAVPSSVDSPAFPRSFMPTAPVLSSFPVQQQTFTPYPTPFQTAPQGPWLQSPQISGVVRPPFSPYPNVIPGPFLPTRAMLPLSVSFPNAQPPGVNPEVSSVVNSTSSMASGDQSTVGSTQEELPPGIDSSKRVNNDESKDEASVREQLDAWTAHRTESGVVYYYSSLTGVSTYEKPSGFKDEPDKAAVQPTPISWEKLAGTDWAAVTTNDGKRYYYNTRTQLSSWQIPNEVMELKKKQDADCLKAQSLSVINTNVITEKGSAPVSLSTPAANTGGRDATALRPLGVSGPSSALDLIKRKLQDSGIAAATSPGPALSGGMVLELNGSKPSEDVTKVSQHEDCIEKRKDANGDGDLSDSSSDSEDEDRGPTKEECITQFKEMLKERGVAPFSKWDKELPKIVFDPRFKAIPSHSARRALFEHYVRTRAEEERKEKRAAQKATVEGFKQLLEEAKEDIDYNTDYQTFKRKWGKDPRFEALSRKEREFLLNERVLPLKRTAEEKAQAEHAAVISNFKSMLQDRGDITSSSRWSKVKDSLKGDARYKSVKHEDREKLFNEYISELKAAEKSIEGKAKTKQDEEEKLKERERALRKRKEREEQEVERVRLKARRMEAVESYKALLVETIKDPQASLTESKPKLEKDPQGRAANPHLDQSDSDKLFREHVKTLNERCAGDFKALLAEVITAEAAARETEDGKTVFNSWSTAKQLLKNDPRYNKMPRKDRESLWWRHVEEIQRKQKSVRDQEAEKHAEGRSRSSVDSDKYMSGSRRNYS</sequence>
<dbReference type="InterPro" id="IPR001202">
    <property type="entry name" value="WW_dom"/>
</dbReference>
<evidence type="ECO:0000256" key="1">
    <source>
        <dbReference type="ARBA" id="ARBA00022737"/>
    </source>
</evidence>
<feature type="compositionally biased region" description="Basic and acidic residues" evidence="2">
    <location>
        <begin position="959"/>
        <end position="986"/>
    </location>
</feature>
<feature type="compositionally biased region" description="Basic and acidic residues" evidence="2">
    <location>
        <begin position="858"/>
        <end position="867"/>
    </location>
</feature>
<feature type="compositionally biased region" description="Low complexity" evidence="2">
    <location>
        <begin position="1"/>
        <end position="16"/>
    </location>
</feature>
<dbReference type="PROSITE" id="PS51676">
    <property type="entry name" value="FF"/>
    <property type="match status" value="4"/>
</dbReference>
<proteinExistence type="predicted"/>
<name>A0ABD1T1F1_9LAMI</name>
<feature type="compositionally biased region" description="Basic and acidic residues" evidence="2">
    <location>
        <begin position="354"/>
        <end position="366"/>
    </location>
</feature>
<feature type="region of interest" description="Disordered" evidence="2">
    <location>
        <begin position="849"/>
        <end position="881"/>
    </location>
</feature>
<feature type="region of interest" description="Disordered" evidence="2">
    <location>
        <begin position="533"/>
        <end position="595"/>
    </location>
</feature>
<dbReference type="InterPro" id="IPR036517">
    <property type="entry name" value="FF_domain_sf"/>
</dbReference>
<dbReference type="Gene3D" id="2.20.70.10">
    <property type="match status" value="2"/>
</dbReference>
<dbReference type="SUPFAM" id="SSF51045">
    <property type="entry name" value="WW domain"/>
    <property type="match status" value="2"/>
</dbReference>
<comment type="caution">
    <text evidence="5">The sequence shown here is derived from an EMBL/GenBank/DDBJ whole genome shotgun (WGS) entry which is preliminary data.</text>
</comment>
<feature type="compositionally biased region" description="Polar residues" evidence="2">
    <location>
        <begin position="40"/>
        <end position="55"/>
    </location>
</feature>
<feature type="region of interest" description="Disordered" evidence="2">
    <location>
        <begin position="491"/>
        <end position="510"/>
    </location>
</feature>
<dbReference type="PROSITE" id="PS01159">
    <property type="entry name" value="WW_DOMAIN_1"/>
    <property type="match status" value="2"/>
</dbReference>
<dbReference type="AlphaFoldDB" id="A0ABD1T1F1"/>
<reference evidence="6" key="1">
    <citation type="submission" date="2024-07" db="EMBL/GenBank/DDBJ databases">
        <title>Two chromosome-level genome assemblies of Korean endemic species Abeliophyllum distichum and Forsythia ovata (Oleaceae).</title>
        <authorList>
            <person name="Jang H."/>
        </authorList>
    </citation>
    <scope>NUCLEOTIDE SEQUENCE [LARGE SCALE GENOMIC DNA]</scope>
</reference>
<feature type="region of interest" description="Disordered" evidence="2">
    <location>
        <begin position="1"/>
        <end position="28"/>
    </location>
</feature>
<protein>
    <submittedName>
        <fullName evidence="5">Pre-mRNA-processing protein 40C</fullName>
    </submittedName>
</protein>
<feature type="compositionally biased region" description="Low complexity" evidence="2">
    <location>
        <begin position="323"/>
        <end position="335"/>
    </location>
</feature>
<evidence type="ECO:0000313" key="5">
    <source>
        <dbReference type="EMBL" id="KAL2506465.1"/>
    </source>
</evidence>
<dbReference type="SUPFAM" id="SSF81698">
    <property type="entry name" value="FF domain"/>
    <property type="match status" value="5"/>
</dbReference>
<dbReference type="FunFam" id="1.10.10.440:FF:000021">
    <property type="entry name" value="pre-mRNA-processing protein 40C isoform X1"/>
    <property type="match status" value="1"/>
</dbReference>
<dbReference type="Pfam" id="PF01846">
    <property type="entry name" value="FF"/>
    <property type="match status" value="4"/>
</dbReference>
<dbReference type="InterPro" id="IPR002713">
    <property type="entry name" value="FF_domain"/>
</dbReference>
<feature type="domain" description="FF" evidence="4">
    <location>
        <begin position="662"/>
        <end position="717"/>
    </location>
</feature>
<dbReference type="InterPro" id="IPR036020">
    <property type="entry name" value="WW_dom_sf"/>
</dbReference>
<accession>A0ABD1T1F1</accession>
<feature type="domain" description="FF" evidence="4">
    <location>
        <begin position="727"/>
        <end position="784"/>
    </location>
</feature>
<feature type="region of interest" description="Disordered" evidence="2">
    <location>
        <begin position="315"/>
        <end position="366"/>
    </location>
</feature>
<feature type="region of interest" description="Disordered" evidence="2">
    <location>
        <begin position="40"/>
        <end position="124"/>
    </location>
</feature>
<evidence type="ECO:0000259" key="4">
    <source>
        <dbReference type="PROSITE" id="PS51676"/>
    </source>
</evidence>
<feature type="compositionally biased region" description="Polar residues" evidence="2">
    <location>
        <begin position="17"/>
        <end position="28"/>
    </location>
</feature>
<organism evidence="5 6">
    <name type="scientific">Abeliophyllum distichum</name>
    <dbReference type="NCBI Taxonomy" id="126358"/>
    <lineage>
        <taxon>Eukaryota</taxon>
        <taxon>Viridiplantae</taxon>
        <taxon>Streptophyta</taxon>
        <taxon>Embryophyta</taxon>
        <taxon>Tracheophyta</taxon>
        <taxon>Spermatophyta</taxon>
        <taxon>Magnoliopsida</taxon>
        <taxon>eudicotyledons</taxon>
        <taxon>Gunneridae</taxon>
        <taxon>Pentapetalae</taxon>
        <taxon>asterids</taxon>
        <taxon>lamiids</taxon>
        <taxon>Lamiales</taxon>
        <taxon>Oleaceae</taxon>
        <taxon>Forsythieae</taxon>
        <taxon>Abeliophyllum</taxon>
    </lineage>
</organism>
<dbReference type="CDD" id="cd00201">
    <property type="entry name" value="WW"/>
    <property type="match status" value="2"/>
</dbReference>
<evidence type="ECO:0000256" key="2">
    <source>
        <dbReference type="SAM" id="MobiDB-lite"/>
    </source>
</evidence>
<feature type="domain" description="WW" evidence="3">
    <location>
        <begin position="428"/>
        <end position="455"/>
    </location>
</feature>
<keyword evidence="6" id="KW-1185">Reference proteome</keyword>
<feature type="compositionally biased region" description="Basic and acidic residues" evidence="2">
    <location>
        <begin position="789"/>
        <end position="811"/>
    </location>
</feature>
<dbReference type="EMBL" id="JBFOLK010000006">
    <property type="protein sequence ID" value="KAL2506465.1"/>
    <property type="molecule type" value="Genomic_DNA"/>
</dbReference>
<dbReference type="Gene3D" id="1.10.10.440">
    <property type="entry name" value="FF domain"/>
    <property type="match status" value="5"/>
</dbReference>
<feature type="region of interest" description="Disordered" evidence="2">
    <location>
        <begin position="959"/>
        <end position="996"/>
    </location>
</feature>
<dbReference type="FunFam" id="1.10.10.440:FF:000020">
    <property type="entry name" value="Pre-mRNA-processing protein 40C"/>
    <property type="match status" value="1"/>
</dbReference>
<dbReference type="SMART" id="SM00456">
    <property type="entry name" value="WW"/>
    <property type="match status" value="2"/>
</dbReference>
<gene>
    <name evidence="5" type="ORF">Adt_22086</name>
</gene>
<dbReference type="Proteomes" id="UP001604336">
    <property type="component" value="Unassembled WGS sequence"/>
</dbReference>
<evidence type="ECO:0000313" key="6">
    <source>
        <dbReference type="Proteomes" id="UP001604336"/>
    </source>
</evidence>
<keyword evidence="1" id="KW-0677">Repeat</keyword>
<feature type="compositionally biased region" description="Polar residues" evidence="2">
    <location>
        <begin position="336"/>
        <end position="346"/>
    </location>
</feature>
<feature type="domain" description="FF" evidence="4">
    <location>
        <begin position="595"/>
        <end position="649"/>
    </location>
</feature>
<dbReference type="PROSITE" id="PS50020">
    <property type="entry name" value="WW_DOMAIN_2"/>
    <property type="match status" value="2"/>
</dbReference>
<dbReference type="SMART" id="SM00441">
    <property type="entry name" value="FF"/>
    <property type="match status" value="5"/>
</dbReference>
<dbReference type="Pfam" id="PF00397">
    <property type="entry name" value="WW"/>
    <property type="match status" value="1"/>
</dbReference>
<evidence type="ECO:0000259" key="3">
    <source>
        <dbReference type="PROSITE" id="PS50020"/>
    </source>
</evidence>
<dbReference type="FunFam" id="1.10.10.440:FF:000028">
    <property type="entry name" value="Pre-mRNA-processing protein 40C"/>
    <property type="match status" value="1"/>
</dbReference>
<dbReference type="InterPro" id="IPR045148">
    <property type="entry name" value="TCRG1-like"/>
</dbReference>
<feature type="compositionally biased region" description="Basic and acidic residues" evidence="2">
    <location>
        <begin position="553"/>
        <end position="574"/>
    </location>
</feature>
<feature type="domain" description="WW" evidence="3">
    <location>
        <begin position="370"/>
        <end position="403"/>
    </location>
</feature>
<dbReference type="PANTHER" id="PTHR15377:SF3">
    <property type="entry name" value="WW DOMAIN-CONTAINING PROTEIN"/>
    <property type="match status" value="1"/>
</dbReference>